<gene>
    <name evidence="1" type="ORF">KAK06_05145</name>
</gene>
<dbReference type="GO" id="GO:0005829">
    <property type="term" value="C:cytosol"/>
    <property type="evidence" value="ECO:0007669"/>
    <property type="project" value="TreeGrafter"/>
</dbReference>
<keyword evidence="2" id="KW-1185">Reference proteome</keyword>
<sequence length="253" mass="27473">MTTTVAIIQARMSSSRLPGKVLKPLLGLPSIVFMAQRVRQARRVDRLLVATSTDASDDPLAAALAAHGMECFRGSLADVLQRFHQAAQHAQADVVLRLTGDCPLIDPELIDRVAARVIDGGAAYATNAVPASYPDGLDVEAMRIEALAAADAEATLPSDREHVTPFIRREAQRFPAQSVSAFADLSAMRWTVDHPDDLAHVEALIAAVGATSPTSFDRWDLFRAIERLGVRRDENTHQRNEGYLKSLRDDAAA</sequence>
<dbReference type="Pfam" id="PF02348">
    <property type="entry name" value="CTP_transf_3"/>
    <property type="match status" value="1"/>
</dbReference>
<dbReference type="InterPro" id="IPR029044">
    <property type="entry name" value="Nucleotide-diphossugar_trans"/>
</dbReference>
<dbReference type="PANTHER" id="PTHR42866:SF1">
    <property type="entry name" value="SPORE COAT POLYSACCHARIDE BIOSYNTHESIS PROTEIN SPSF"/>
    <property type="match status" value="1"/>
</dbReference>
<dbReference type="RefSeq" id="WP_210800849.1">
    <property type="nucleotide sequence ID" value="NZ_JAGQDE010000003.1"/>
</dbReference>
<protein>
    <submittedName>
        <fullName evidence="1">Glycosyltransferase family protein</fullName>
    </submittedName>
</protein>
<dbReference type="AlphaFoldDB" id="A0A940YL77"/>
<proteinExistence type="predicted"/>
<accession>A0A940YL77</accession>
<organism evidence="1 2">
    <name type="scientific">Ideonella aquatica</name>
    <dbReference type="NCBI Taxonomy" id="2824119"/>
    <lineage>
        <taxon>Bacteria</taxon>
        <taxon>Pseudomonadati</taxon>
        <taxon>Pseudomonadota</taxon>
        <taxon>Betaproteobacteria</taxon>
        <taxon>Burkholderiales</taxon>
        <taxon>Sphaerotilaceae</taxon>
        <taxon>Ideonella</taxon>
    </lineage>
</organism>
<dbReference type="CDD" id="cd02518">
    <property type="entry name" value="GT2_SpsF"/>
    <property type="match status" value="1"/>
</dbReference>
<dbReference type="Gene3D" id="3.90.550.10">
    <property type="entry name" value="Spore Coat Polysaccharide Biosynthesis Protein SpsA, Chain A"/>
    <property type="match status" value="1"/>
</dbReference>
<evidence type="ECO:0000313" key="1">
    <source>
        <dbReference type="EMBL" id="MBQ0958336.1"/>
    </source>
</evidence>
<name>A0A940YL77_9BURK</name>
<dbReference type="Proteomes" id="UP000678374">
    <property type="component" value="Unassembled WGS sequence"/>
</dbReference>
<reference evidence="1" key="1">
    <citation type="submission" date="2021-04" db="EMBL/GenBank/DDBJ databases">
        <title>The genome sequence of Ideonella sp. 4Y11.</title>
        <authorList>
            <person name="Liu Y."/>
        </authorList>
    </citation>
    <scope>NUCLEOTIDE SEQUENCE</scope>
    <source>
        <strain evidence="1">4Y11</strain>
    </source>
</reference>
<dbReference type="PANTHER" id="PTHR42866">
    <property type="entry name" value="3-DEOXY-MANNO-OCTULOSONATE CYTIDYLYLTRANSFERASE"/>
    <property type="match status" value="1"/>
</dbReference>
<dbReference type="InterPro" id="IPR003329">
    <property type="entry name" value="Cytidylyl_trans"/>
</dbReference>
<evidence type="ECO:0000313" key="2">
    <source>
        <dbReference type="Proteomes" id="UP000678374"/>
    </source>
</evidence>
<comment type="caution">
    <text evidence="1">The sequence shown here is derived from an EMBL/GenBank/DDBJ whole genome shotgun (WGS) entry which is preliminary data.</text>
</comment>
<dbReference type="SUPFAM" id="SSF53448">
    <property type="entry name" value="Nucleotide-diphospho-sugar transferases"/>
    <property type="match status" value="1"/>
</dbReference>
<dbReference type="EMBL" id="JAGQDE010000003">
    <property type="protein sequence ID" value="MBQ0958336.1"/>
    <property type="molecule type" value="Genomic_DNA"/>
</dbReference>